<evidence type="ECO:0000256" key="8">
    <source>
        <dbReference type="ARBA" id="ARBA00023136"/>
    </source>
</evidence>
<dbReference type="RefSeq" id="WP_377249402.1">
    <property type="nucleotide sequence ID" value="NZ_JBHLUH010000012.1"/>
</dbReference>
<comment type="similarity">
    <text evidence="3 10">Belongs to the glycosyltransferase 39 family.</text>
</comment>
<dbReference type="PANTHER" id="PTHR10050:SF46">
    <property type="entry name" value="PROTEIN O-MANNOSYL-TRANSFERASE 2"/>
    <property type="match status" value="1"/>
</dbReference>
<dbReference type="GO" id="GO:0016757">
    <property type="term" value="F:glycosyltransferase activity"/>
    <property type="evidence" value="ECO:0007669"/>
    <property type="project" value="UniProtKB-KW"/>
</dbReference>
<dbReference type="EMBL" id="JBHLUH010000012">
    <property type="protein sequence ID" value="MFC0528189.1"/>
    <property type="molecule type" value="Genomic_DNA"/>
</dbReference>
<evidence type="ECO:0000313" key="14">
    <source>
        <dbReference type="EMBL" id="MFC0528189.1"/>
    </source>
</evidence>
<dbReference type="InterPro" id="IPR003342">
    <property type="entry name" value="ArnT-like_N"/>
</dbReference>
<feature type="transmembrane region" description="Helical" evidence="10">
    <location>
        <begin position="83"/>
        <end position="101"/>
    </location>
</feature>
<protein>
    <recommendedName>
        <fullName evidence="9 10">Polyprenol-phosphate-mannose--protein mannosyltransferase</fullName>
        <ecNumber evidence="10">2.4.1.-</ecNumber>
    </recommendedName>
</protein>
<feature type="transmembrane region" description="Helical" evidence="10">
    <location>
        <begin position="527"/>
        <end position="547"/>
    </location>
</feature>
<feature type="transmembrane region" description="Helical" evidence="10">
    <location>
        <begin position="266"/>
        <end position="299"/>
    </location>
</feature>
<evidence type="ECO:0000256" key="9">
    <source>
        <dbReference type="ARBA" id="ARBA00093617"/>
    </source>
</evidence>
<dbReference type="InterPro" id="IPR032421">
    <property type="entry name" value="PMT_4TMC"/>
</dbReference>
<feature type="region of interest" description="Disordered" evidence="11">
    <location>
        <begin position="1"/>
        <end position="63"/>
    </location>
</feature>
<keyword evidence="8 10" id="KW-0472">Membrane</keyword>
<evidence type="ECO:0000256" key="11">
    <source>
        <dbReference type="SAM" id="MobiDB-lite"/>
    </source>
</evidence>
<proteinExistence type="inferred from homology"/>
<dbReference type="Pfam" id="PF16192">
    <property type="entry name" value="PMT_4TMC"/>
    <property type="match status" value="1"/>
</dbReference>
<dbReference type="EC" id="2.4.1.-" evidence="10"/>
<dbReference type="InterPro" id="IPR027005">
    <property type="entry name" value="PMT-like"/>
</dbReference>
<reference evidence="14 15" key="1">
    <citation type="submission" date="2024-09" db="EMBL/GenBank/DDBJ databases">
        <authorList>
            <person name="Sun Q."/>
            <person name="Mori K."/>
        </authorList>
    </citation>
    <scope>NUCLEOTIDE SEQUENCE [LARGE SCALE GENOMIC DNA]</scope>
    <source>
        <strain evidence="14 15">TBRC 3947</strain>
    </source>
</reference>
<comment type="subcellular location">
    <subcellularLocation>
        <location evidence="10">Cell membrane</location>
    </subcellularLocation>
    <subcellularLocation>
        <location evidence="1">Endomembrane system</location>
        <topology evidence="1">Multi-pass membrane protein</topology>
    </subcellularLocation>
</comment>
<comment type="caution">
    <text evidence="14">The sequence shown here is derived from an EMBL/GenBank/DDBJ whole genome shotgun (WGS) entry which is preliminary data.</text>
</comment>
<keyword evidence="6 10" id="KW-0812">Transmembrane</keyword>
<keyword evidence="15" id="KW-1185">Reference proteome</keyword>
<evidence type="ECO:0000259" key="12">
    <source>
        <dbReference type="Pfam" id="PF02366"/>
    </source>
</evidence>
<organism evidence="14 15">
    <name type="scientific">Phytohabitans kaempferiae</name>
    <dbReference type="NCBI Taxonomy" id="1620943"/>
    <lineage>
        <taxon>Bacteria</taxon>
        <taxon>Bacillati</taxon>
        <taxon>Actinomycetota</taxon>
        <taxon>Actinomycetes</taxon>
        <taxon>Micromonosporales</taxon>
        <taxon>Micromonosporaceae</taxon>
    </lineage>
</organism>
<evidence type="ECO:0000256" key="1">
    <source>
        <dbReference type="ARBA" id="ARBA00004127"/>
    </source>
</evidence>
<feature type="domain" description="ArnT-like N-terminal" evidence="12">
    <location>
        <begin position="91"/>
        <end position="234"/>
    </location>
</feature>
<evidence type="ECO:0000256" key="4">
    <source>
        <dbReference type="ARBA" id="ARBA00022676"/>
    </source>
</evidence>
<feature type="transmembrane region" description="Helical" evidence="10">
    <location>
        <begin position="431"/>
        <end position="448"/>
    </location>
</feature>
<sequence length="571" mass="63056">MTPTDGQCAPDHTPAAYDRGVTPAATAQTASPTAPEAASDEATEPTGAAARGDDRSESEPQRAGVADIVRRRLLPFDARLDPYSWVATGVIVLIAGILRLVNLDRPRGLIFDEVYYPTDAWDMLQHGVEWDPESNGPAYVVHPPLGKWMIAIGEQIFGYNEWGWRISGAVIGTLSVLIMVRVARRMFHSTVLGCAAGLLMALDGFHLVLSRIALLDIFLMFFIVAAFGTLVMDRDSRRARWLRALEGGLDPTVSGRAGRLPIQIPWWRLATAALLGCAIAVKWSAVWFVFAFALMIVLWEAGARRSAGAPRPWRDAFIGEIGWLVLCGGLMVLTYLATWSGWFLTDDGYFRHWRADNGMSEAPIIGALQNLWHYHTEALRFHSGLDDKHQYQSWPWQWLLLGRPIAFHWSTEGACGASSCASHILLLGTPLLWWSFIPALIALVWFGIARRDWRAGAILLCVGAGLLPWFYFALEGRTMFAFYALPAEPFLVLAVVYVLGAIMTPARSLLSADGGAAPESGVDRRMVGAVVAGAYVLLVAVCFAYFYPIFVGQVIPYEDWSARMWLGGRWI</sequence>
<feature type="compositionally biased region" description="Low complexity" evidence="11">
    <location>
        <begin position="22"/>
        <end position="37"/>
    </location>
</feature>
<keyword evidence="7 10" id="KW-1133">Transmembrane helix</keyword>
<evidence type="ECO:0000313" key="15">
    <source>
        <dbReference type="Proteomes" id="UP001589867"/>
    </source>
</evidence>
<keyword evidence="4 10" id="KW-0328">Glycosyltransferase</keyword>
<keyword evidence="5 10" id="KW-0808">Transferase</keyword>
<evidence type="ECO:0000256" key="5">
    <source>
        <dbReference type="ARBA" id="ARBA00022679"/>
    </source>
</evidence>
<name>A0ABV6M118_9ACTN</name>
<evidence type="ECO:0000256" key="10">
    <source>
        <dbReference type="RuleBase" id="RU367007"/>
    </source>
</evidence>
<evidence type="ECO:0000259" key="13">
    <source>
        <dbReference type="Pfam" id="PF16192"/>
    </source>
</evidence>
<evidence type="ECO:0000256" key="7">
    <source>
        <dbReference type="ARBA" id="ARBA00022989"/>
    </source>
</evidence>
<feature type="transmembrane region" description="Helical" evidence="10">
    <location>
        <begin position="455"/>
        <end position="474"/>
    </location>
</feature>
<feature type="domain" description="Protein O-mannosyl-transferase C-terminal four TM" evidence="13">
    <location>
        <begin position="368"/>
        <end position="566"/>
    </location>
</feature>
<feature type="transmembrane region" description="Helical" evidence="10">
    <location>
        <begin position="186"/>
        <end position="205"/>
    </location>
</feature>
<dbReference type="Pfam" id="PF02366">
    <property type="entry name" value="PMT"/>
    <property type="match status" value="1"/>
</dbReference>
<accession>A0ABV6M118</accession>
<feature type="transmembrane region" description="Helical" evidence="10">
    <location>
        <begin position="320"/>
        <end position="344"/>
    </location>
</feature>
<evidence type="ECO:0000256" key="2">
    <source>
        <dbReference type="ARBA" id="ARBA00004922"/>
    </source>
</evidence>
<keyword evidence="10" id="KW-1003">Cell membrane</keyword>
<evidence type="ECO:0000256" key="3">
    <source>
        <dbReference type="ARBA" id="ARBA00007222"/>
    </source>
</evidence>
<gene>
    <name evidence="14" type="ORF">ACFFIA_11000</name>
</gene>
<comment type="pathway">
    <text evidence="2 10">Protein modification; protein glycosylation.</text>
</comment>
<dbReference type="PANTHER" id="PTHR10050">
    <property type="entry name" value="DOLICHYL-PHOSPHATE-MANNOSE--PROTEIN MANNOSYLTRANSFERASE"/>
    <property type="match status" value="1"/>
</dbReference>
<dbReference type="Proteomes" id="UP001589867">
    <property type="component" value="Unassembled WGS sequence"/>
</dbReference>
<feature type="compositionally biased region" description="Basic and acidic residues" evidence="11">
    <location>
        <begin position="51"/>
        <end position="60"/>
    </location>
</feature>
<comment type="function">
    <text evidence="10">Protein O-mannosyltransferase that catalyzes the transfer of a single mannose residue from a polyprenol phospho-mannosyl lipidic donor to the hydroxyl group of selected serine and threonine residues in acceptor proteins.</text>
</comment>
<evidence type="ECO:0000256" key="6">
    <source>
        <dbReference type="ARBA" id="ARBA00022692"/>
    </source>
</evidence>
<feature type="transmembrane region" description="Helical" evidence="10">
    <location>
        <begin position="480"/>
        <end position="506"/>
    </location>
</feature>
<feature type="transmembrane region" description="Helical" evidence="10">
    <location>
        <begin position="212"/>
        <end position="232"/>
    </location>
</feature>